<dbReference type="PRINTS" id="PR00119">
    <property type="entry name" value="CATATPASE"/>
</dbReference>
<dbReference type="Gene3D" id="3.40.1110.10">
    <property type="entry name" value="Calcium-transporting ATPase, cytoplasmic domain N"/>
    <property type="match status" value="1"/>
</dbReference>
<keyword evidence="7 8" id="KW-0472">Membrane</keyword>
<keyword evidence="8" id="KW-0547">Nucleotide-binding</keyword>
<dbReference type="InterPro" id="IPR051014">
    <property type="entry name" value="Cation_Transport_ATPase_IB"/>
</dbReference>
<dbReference type="InterPro" id="IPR023298">
    <property type="entry name" value="ATPase_P-typ_TM_dom_sf"/>
</dbReference>
<evidence type="ECO:0000256" key="1">
    <source>
        <dbReference type="ARBA" id="ARBA00004651"/>
    </source>
</evidence>
<dbReference type="PANTHER" id="PTHR48085:SF5">
    <property type="entry name" value="CADMIUM_ZINC-TRANSPORTING ATPASE HMA4-RELATED"/>
    <property type="match status" value="1"/>
</dbReference>
<dbReference type="GO" id="GO:0019829">
    <property type="term" value="F:ATPase-coupled monoatomic cation transmembrane transporter activity"/>
    <property type="evidence" value="ECO:0007669"/>
    <property type="project" value="InterPro"/>
</dbReference>
<dbReference type="STRING" id="1683.Bang102_001665"/>
<keyword evidence="4 8" id="KW-0479">Metal-binding</keyword>
<dbReference type="PATRIC" id="fig|518635.7.peg.158"/>
<dbReference type="PROSITE" id="PS00154">
    <property type="entry name" value="ATPASE_E1_E2"/>
    <property type="match status" value="1"/>
</dbReference>
<evidence type="ECO:0000256" key="3">
    <source>
        <dbReference type="ARBA" id="ARBA00022692"/>
    </source>
</evidence>
<accession>C4FCZ1</accession>
<dbReference type="GO" id="GO:0016887">
    <property type="term" value="F:ATP hydrolysis activity"/>
    <property type="evidence" value="ECO:0007669"/>
    <property type="project" value="InterPro"/>
</dbReference>
<feature type="transmembrane region" description="Helical" evidence="8">
    <location>
        <begin position="44"/>
        <end position="66"/>
    </location>
</feature>
<dbReference type="Gene3D" id="3.40.50.1000">
    <property type="entry name" value="HAD superfamily/HAD-like"/>
    <property type="match status" value="1"/>
</dbReference>
<dbReference type="SUPFAM" id="SSF81665">
    <property type="entry name" value="Calcium ATPase, transmembrane domain M"/>
    <property type="match status" value="1"/>
</dbReference>
<gene>
    <name evidence="10" type="ORF">BIFANG_02169</name>
</gene>
<feature type="transmembrane region" description="Helical" evidence="8">
    <location>
        <begin position="21"/>
        <end position="38"/>
    </location>
</feature>
<proteinExistence type="inferred from homology"/>
<keyword evidence="8" id="KW-0067">ATP-binding</keyword>
<organism evidence="10 11">
    <name type="scientific">Bifidobacterium angulatum DSM 20098 = JCM 7096</name>
    <dbReference type="NCBI Taxonomy" id="518635"/>
    <lineage>
        <taxon>Bacteria</taxon>
        <taxon>Bacillati</taxon>
        <taxon>Actinomycetota</taxon>
        <taxon>Actinomycetes</taxon>
        <taxon>Bifidobacteriales</taxon>
        <taxon>Bifidobacteriaceae</taxon>
        <taxon>Bifidobacterium</taxon>
    </lineage>
</organism>
<dbReference type="GO" id="GO:0046872">
    <property type="term" value="F:metal ion binding"/>
    <property type="evidence" value="ECO:0007669"/>
    <property type="project" value="UniProtKB-KW"/>
</dbReference>
<dbReference type="EMBL" id="ABYS02000003">
    <property type="protein sequence ID" value="EEP21778.1"/>
    <property type="molecule type" value="Genomic_DNA"/>
</dbReference>
<evidence type="ECO:0000313" key="10">
    <source>
        <dbReference type="EMBL" id="EEP21778.1"/>
    </source>
</evidence>
<dbReference type="NCBIfam" id="TIGR01525">
    <property type="entry name" value="ATPase-IB_hvy"/>
    <property type="match status" value="1"/>
</dbReference>
<keyword evidence="6 8" id="KW-1133">Transmembrane helix</keyword>
<keyword evidence="11" id="KW-1185">Reference proteome</keyword>
<evidence type="ECO:0000259" key="9">
    <source>
        <dbReference type="Pfam" id="PF00122"/>
    </source>
</evidence>
<comment type="subcellular location">
    <subcellularLocation>
        <location evidence="1">Cell membrane</location>
        <topology evidence="1">Multi-pass membrane protein</topology>
    </subcellularLocation>
</comment>
<keyword evidence="10" id="KW-0378">Hydrolase</keyword>
<dbReference type="InterPro" id="IPR001757">
    <property type="entry name" value="P_typ_ATPase"/>
</dbReference>
<evidence type="ECO:0000256" key="5">
    <source>
        <dbReference type="ARBA" id="ARBA00022967"/>
    </source>
</evidence>
<dbReference type="InterPro" id="IPR027256">
    <property type="entry name" value="P-typ_ATPase_IB"/>
</dbReference>
<feature type="transmembrane region" description="Helical" evidence="8">
    <location>
        <begin position="680"/>
        <end position="699"/>
    </location>
</feature>
<dbReference type="InterPro" id="IPR023214">
    <property type="entry name" value="HAD_sf"/>
</dbReference>
<dbReference type="SUPFAM" id="SSF81653">
    <property type="entry name" value="Calcium ATPase, transduction domain A"/>
    <property type="match status" value="1"/>
</dbReference>
<dbReference type="Pfam" id="PF00702">
    <property type="entry name" value="Hydrolase"/>
    <property type="match status" value="1"/>
</dbReference>
<dbReference type="InterPro" id="IPR036412">
    <property type="entry name" value="HAD-like_sf"/>
</dbReference>
<dbReference type="SFLD" id="SFLDS00003">
    <property type="entry name" value="Haloacid_Dehalogenase"/>
    <property type="match status" value="1"/>
</dbReference>
<dbReference type="eggNOG" id="COG2217">
    <property type="taxonomic scope" value="Bacteria"/>
</dbReference>
<dbReference type="GO" id="GO:0005524">
    <property type="term" value="F:ATP binding"/>
    <property type="evidence" value="ECO:0007669"/>
    <property type="project" value="UniProtKB-UniRule"/>
</dbReference>
<keyword evidence="5" id="KW-1278">Translocase</keyword>
<dbReference type="SFLD" id="SFLDG00002">
    <property type="entry name" value="C1.7:_P-type_atpase_like"/>
    <property type="match status" value="1"/>
</dbReference>
<dbReference type="GO" id="GO:0005886">
    <property type="term" value="C:plasma membrane"/>
    <property type="evidence" value="ECO:0007669"/>
    <property type="project" value="UniProtKB-SubCell"/>
</dbReference>
<keyword evidence="8" id="KW-1003">Cell membrane</keyword>
<evidence type="ECO:0000313" key="11">
    <source>
        <dbReference type="Proteomes" id="UP000006408"/>
    </source>
</evidence>
<dbReference type="PANTHER" id="PTHR48085">
    <property type="entry name" value="CADMIUM/ZINC-TRANSPORTING ATPASE HMA2-RELATED"/>
    <property type="match status" value="1"/>
</dbReference>
<evidence type="ECO:0000256" key="4">
    <source>
        <dbReference type="ARBA" id="ARBA00022723"/>
    </source>
</evidence>
<comment type="caution">
    <text evidence="10">The sequence shown here is derived from an EMBL/GenBank/DDBJ whole genome shotgun (WGS) entry which is preliminary data.</text>
</comment>
<dbReference type="InterPro" id="IPR059000">
    <property type="entry name" value="ATPase_P-type_domA"/>
</dbReference>
<dbReference type="SFLD" id="SFLDF00027">
    <property type="entry name" value="p-type_atpase"/>
    <property type="match status" value="1"/>
</dbReference>
<dbReference type="Proteomes" id="UP000006408">
    <property type="component" value="Unassembled WGS sequence"/>
</dbReference>
<dbReference type="Gene3D" id="2.70.150.10">
    <property type="entry name" value="Calcium-transporting ATPase, cytoplasmic transduction domain A"/>
    <property type="match status" value="1"/>
</dbReference>
<protein>
    <submittedName>
        <fullName evidence="10">Heavy metal translocating P-type ATPase</fullName>
        <ecNumber evidence="10">3.6.3.-</ecNumber>
    </submittedName>
</protein>
<feature type="transmembrane region" description="Helical" evidence="8">
    <location>
        <begin position="311"/>
        <end position="335"/>
    </location>
</feature>
<dbReference type="GO" id="GO:0015086">
    <property type="term" value="F:cadmium ion transmembrane transporter activity"/>
    <property type="evidence" value="ECO:0007669"/>
    <property type="project" value="TreeGrafter"/>
</dbReference>
<dbReference type="InterPro" id="IPR018303">
    <property type="entry name" value="ATPase_P-typ_P_site"/>
</dbReference>
<reference evidence="10" key="1">
    <citation type="submission" date="2009-04" db="EMBL/GenBank/DDBJ databases">
        <authorList>
            <person name="Weinstock G."/>
            <person name="Sodergren E."/>
            <person name="Clifton S."/>
            <person name="Fulton L."/>
            <person name="Fulton B."/>
            <person name="Courtney L."/>
            <person name="Fronick C."/>
            <person name="Harrison M."/>
            <person name="Strong C."/>
            <person name="Farmer C."/>
            <person name="Delahaunty K."/>
            <person name="Markovic C."/>
            <person name="Hall O."/>
            <person name="Minx P."/>
            <person name="Tomlinson C."/>
            <person name="Mitreva M."/>
            <person name="Nelson J."/>
            <person name="Hou S."/>
            <person name="Wollam A."/>
            <person name="Pepin K.H."/>
            <person name="Johnson M."/>
            <person name="Bhonagiri V."/>
            <person name="Nash W.E."/>
            <person name="Warren W."/>
            <person name="Chinwalla A."/>
            <person name="Mardis E.R."/>
            <person name="Wilson R.K."/>
        </authorList>
    </citation>
    <scope>NUCLEOTIDE SEQUENCE [LARGE SCALE GENOMIC DNA]</scope>
    <source>
        <strain evidence="10">DSM 20098</strain>
    </source>
</reference>
<dbReference type="AlphaFoldDB" id="C4FCZ1"/>
<dbReference type="InterPro" id="IPR008250">
    <property type="entry name" value="ATPase_P-typ_transduc_dom_A_sf"/>
</dbReference>
<keyword evidence="3 8" id="KW-0812">Transmembrane</keyword>
<evidence type="ECO:0000256" key="6">
    <source>
        <dbReference type="ARBA" id="ARBA00022989"/>
    </source>
</evidence>
<dbReference type="EC" id="3.6.3.-" evidence="10"/>
<dbReference type="NCBIfam" id="TIGR01494">
    <property type="entry name" value="ATPase_P-type"/>
    <property type="match status" value="1"/>
</dbReference>
<evidence type="ECO:0000256" key="2">
    <source>
        <dbReference type="ARBA" id="ARBA00006024"/>
    </source>
</evidence>
<comment type="similarity">
    <text evidence="2 8">Belongs to the cation transport ATPase (P-type) (TC 3.A.3) family. Type IB subfamily.</text>
</comment>
<dbReference type="SUPFAM" id="SSF56784">
    <property type="entry name" value="HAD-like"/>
    <property type="match status" value="1"/>
</dbReference>
<evidence type="ECO:0000256" key="7">
    <source>
        <dbReference type="ARBA" id="ARBA00023136"/>
    </source>
</evidence>
<dbReference type="Pfam" id="PF00122">
    <property type="entry name" value="E1-E2_ATPase"/>
    <property type="match status" value="1"/>
</dbReference>
<name>C4FCZ1_9BIFI</name>
<feature type="transmembrane region" description="Helical" evidence="8">
    <location>
        <begin position="284"/>
        <end position="305"/>
    </location>
</feature>
<feature type="domain" description="P-type ATPase A" evidence="9">
    <location>
        <begin position="183"/>
        <end position="271"/>
    </location>
</feature>
<dbReference type="HOGENOM" id="CLU_001771_6_3_11"/>
<dbReference type="InterPro" id="IPR023299">
    <property type="entry name" value="ATPase_P-typ_cyto_dom_N"/>
</dbReference>
<evidence type="ECO:0000256" key="8">
    <source>
        <dbReference type="RuleBase" id="RU362081"/>
    </source>
</evidence>
<sequence>MMKHVSSFFTKLFQACKLVPMLPVTVLAAIPVALLWNARPWKHFFWSVNPSIGQWIVIAMVVYTAFDSLKGMIEDIRKGYVGVDVLVIVAILSTIAVREYWAGWAIVLMVYSGEAIEEYAQDKAKGNLTSLMEAAPVIAHVVNLPGIGSNAGHINGSGRQNTGDSGFRSVGEGEIQQIQSSSSHFETVPVDKVRMGDVLVVLPGETVPVDGELLSDSATLDLSNINGEPVPREVFAGARVLSGAVNGSSTLTMRATQLARDSQYQRILGLVSSAQSSRATVVRVADLLAVPFTVVAFLIAGFAWICSGVPMRFAQVLVIATPCPLLIAAPVAYIAGTGRLAKSGILIKTQEVLETLGRVSHIFFDKTGTLTVKKPQVVRVDMRGGSHTNGMTGDDGLDEDVILLSAGVLETYSVHILAQGIVNAGQDAVTRLAERYADSGRRLPGSDWDGHDIEHPVVKGVSEDSGKGLSGMVNGRMIRIGRYAYVTEGEHGVPTNPADVFTTPLAADEMATFVSINGRLAARIVMKDIPRANAKESLERLRSLGVRRLSMLTGDKAASANIIAKEVGISDVRAELFPEDKLAAVKNASKEEAPEQPWWDRLIQKLTGESITRSITMMVGDGVNDAPVLASADIGMAITDGTSTAASESAQVVIMNDDIACVPRAIAISRRTKRIMLQSVVVGLSLSIIAMLCAAFNLIPVVVGAFLQEAIDVVSILWALTALIDKD</sequence>
<dbReference type="InterPro" id="IPR044492">
    <property type="entry name" value="P_typ_ATPase_HD_dom"/>
</dbReference>